<feature type="region of interest" description="Disordered" evidence="1">
    <location>
        <begin position="77"/>
        <end position="96"/>
    </location>
</feature>
<dbReference type="Proteomes" id="UP000639403">
    <property type="component" value="Unassembled WGS sequence"/>
</dbReference>
<reference evidence="2" key="1">
    <citation type="submission" date="2020-11" db="EMBL/GenBank/DDBJ databases">
        <authorList>
            <person name="Koelle M."/>
            <person name="Horta M.A.C."/>
            <person name="Nowrousian M."/>
            <person name="Ohm R.A."/>
            <person name="Benz P."/>
            <person name="Pilgard A."/>
        </authorList>
    </citation>
    <scope>NUCLEOTIDE SEQUENCE</scope>
    <source>
        <strain evidence="2">FPRL280</strain>
    </source>
</reference>
<name>A0A8H7TYD2_9APHY</name>
<dbReference type="EMBL" id="JADOXO010000345">
    <property type="protein sequence ID" value="KAF9806133.1"/>
    <property type="molecule type" value="Genomic_DNA"/>
</dbReference>
<feature type="compositionally biased region" description="Polar residues" evidence="1">
    <location>
        <begin position="77"/>
        <end position="95"/>
    </location>
</feature>
<organism evidence="2 3">
    <name type="scientific">Rhodonia placenta</name>
    <dbReference type="NCBI Taxonomy" id="104341"/>
    <lineage>
        <taxon>Eukaryota</taxon>
        <taxon>Fungi</taxon>
        <taxon>Dikarya</taxon>
        <taxon>Basidiomycota</taxon>
        <taxon>Agaricomycotina</taxon>
        <taxon>Agaricomycetes</taxon>
        <taxon>Polyporales</taxon>
        <taxon>Adustoporiaceae</taxon>
        <taxon>Rhodonia</taxon>
    </lineage>
</organism>
<accession>A0A8H7TYD2</accession>
<sequence length="240" mass="26593">MSQPNHDFLAPAEYGLLADFSPWSSPADFSVTLPVQNTGSSFIEGNHAAEMALPVYYSPYDSSQAATSTLNSVPTNSVATWQPQAERSSSQSTPVTPLRRLRVPQTIQASQNSRPFYSVEFQVGGSCGVRIRDVLKERVRVDRSAERVFDSVGVRQFRLVIAWPGYSNSGTYIPVQSNGGYINRGRLATLICLHIARFMNRASAREWTIGRRGIKVENVWLLSVSPALSNIWLAEIEVQL</sequence>
<evidence type="ECO:0000256" key="1">
    <source>
        <dbReference type="SAM" id="MobiDB-lite"/>
    </source>
</evidence>
<evidence type="ECO:0000313" key="3">
    <source>
        <dbReference type="Proteomes" id="UP000639403"/>
    </source>
</evidence>
<reference evidence="2" key="2">
    <citation type="journal article" name="Front. Microbiol.">
        <title>Degradative Capacity of Two Strains of Rhodonia placenta: From Phenotype to Genotype.</title>
        <authorList>
            <person name="Kolle M."/>
            <person name="Horta M.A.C."/>
            <person name="Nowrousian M."/>
            <person name="Ohm R.A."/>
            <person name="Benz J.P."/>
            <person name="Pilgard A."/>
        </authorList>
    </citation>
    <scope>NUCLEOTIDE SEQUENCE</scope>
    <source>
        <strain evidence="2">FPRL280</strain>
    </source>
</reference>
<comment type="caution">
    <text evidence="2">The sequence shown here is derived from an EMBL/GenBank/DDBJ whole genome shotgun (WGS) entry which is preliminary data.</text>
</comment>
<evidence type="ECO:0000313" key="2">
    <source>
        <dbReference type="EMBL" id="KAF9806133.1"/>
    </source>
</evidence>
<dbReference type="AlphaFoldDB" id="A0A8H7TYD2"/>
<proteinExistence type="predicted"/>
<gene>
    <name evidence="2" type="ORF">IEO21_08795</name>
</gene>
<protein>
    <submittedName>
        <fullName evidence="2">Uncharacterized protein</fullName>
    </submittedName>
</protein>